<reference evidence="2" key="1">
    <citation type="submission" date="2022-08" db="EMBL/GenBank/DDBJ databases">
        <title>Novel sulfate-reducing endosymbionts in the free-living metamonad Anaeramoeba.</title>
        <authorList>
            <person name="Jerlstrom-Hultqvist J."/>
            <person name="Cepicka I."/>
            <person name="Gallot-Lavallee L."/>
            <person name="Salas-Leiva D."/>
            <person name="Curtis B.A."/>
            <person name="Zahonova K."/>
            <person name="Pipaliya S."/>
            <person name="Dacks J."/>
            <person name="Roger A.J."/>
        </authorList>
    </citation>
    <scope>NUCLEOTIDE SEQUENCE</scope>
    <source>
        <strain evidence="2">Schooner1</strain>
    </source>
</reference>
<keyword evidence="3" id="KW-1185">Reference proteome</keyword>
<proteinExistence type="predicted"/>
<evidence type="ECO:0000313" key="3">
    <source>
        <dbReference type="Proteomes" id="UP001150062"/>
    </source>
</evidence>
<comment type="caution">
    <text evidence="2">The sequence shown here is derived from an EMBL/GenBank/DDBJ whole genome shotgun (WGS) entry which is preliminary data.</text>
</comment>
<protein>
    <submittedName>
        <fullName evidence="2">Uncharacterized protein</fullName>
    </submittedName>
</protein>
<dbReference type="EMBL" id="JAOAOG010000061">
    <property type="protein sequence ID" value="KAJ6251353.1"/>
    <property type="molecule type" value="Genomic_DNA"/>
</dbReference>
<accession>A0ABQ8Z3I9</accession>
<dbReference type="Proteomes" id="UP001150062">
    <property type="component" value="Unassembled WGS sequence"/>
</dbReference>
<gene>
    <name evidence="2" type="ORF">M0813_15115</name>
</gene>
<feature type="region of interest" description="Disordered" evidence="1">
    <location>
        <begin position="177"/>
        <end position="208"/>
    </location>
</feature>
<sequence>MTQELDEQKINLVKHQKQFKNMKSYFKRLNYLHELRPAYFVGLESYHLTKEWSTKNKHLINGEGLKEVKIMKECITELALYTQKNPRSIERGVNFFFKKYYNLYNCSFYSRNWLIYKVPNEKEYGIIQNRCLLRKKGMEKFKKKQKKTIFIWKQRRKESREKQNLETNTSNLVPIKKKRRLLSKTKNRDKNKNKNTNNIKNKNNTKTKTKAINKTKAKNNNKTKAMTINKNNNTTTNTKKNNIVFQSNDNTHTSNKITIQKTRTKNFSQVRKRAFQKHNPDEENEKGFILNENQTNLEVFFNYQPLLLDLELACTSNDEVMNTPFSSQYNYIMGLNNDKYKNNFLKEKNWLIGIEKEFGLNC</sequence>
<organism evidence="2 3">
    <name type="scientific">Anaeramoeba flamelloides</name>
    <dbReference type="NCBI Taxonomy" id="1746091"/>
    <lineage>
        <taxon>Eukaryota</taxon>
        <taxon>Metamonada</taxon>
        <taxon>Anaeramoebidae</taxon>
        <taxon>Anaeramoeba</taxon>
    </lineage>
</organism>
<evidence type="ECO:0000313" key="2">
    <source>
        <dbReference type="EMBL" id="KAJ6251353.1"/>
    </source>
</evidence>
<name>A0ABQ8Z3I9_9EUKA</name>
<evidence type="ECO:0000256" key="1">
    <source>
        <dbReference type="SAM" id="MobiDB-lite"/>
    </source>
</evidence>